<dbReference type="AlphaFoldDB" id="A0A7I9ZM84"/>
<sequence>MQQHKGRGDHSDARSAESPGYHGRPAVGHGPDVVERAMIEFVTRWHLYGGGPASEIFVDFGISEREFFARTLRLLATDYTASHVDAATAGRLREVCRRRLKTPDRFIAAPS</sequence>
<gene>
    <name evidence="2" type="ORF">MHIP_25870</name>
</gene>
<proteinExistence type="predicted"/>
<comment type="caution">
    <text evidence="2">The sequence shown here is derived from an EMBL/GenBank/DDBJ whole genome shotgun (WGS) entry which is preliminary data.</text>
</comment>
<feature type="region of interest" description="Disordered" evidence="1">
    <location>
        <begin position="1"/>
        <end position="30"/>
    </location>
</feature>
<name>A0A7I9ZM84_9MYCO</name>
<reference evidence="2 3" key="1">
    <citation type="journal article" date="2019" name="Emerg. Microbes Infect.">
        <title>Comprehensive subspecies identification of 175 nontuberculous mycobacteria species based on 7547 genomic profiles.</title>
        <authorList>
            <person name="Matsumoto Y."/>
            <person name="Kinjo T."/>
            <person name="Motooka D."/>
            <person name="Nabeya D."/>
            <person name="Jung N."/>
            <person name="Uechi K."/>
            <person name="Horii T."/>
            <person name="Iida T."/>
            <person name="Fujita J."/>
            <person name="Nakamura S."/>
        </authorList>
    </citation>
    <scope>NUCLEOTIDE SEQUENCE [LARGE SCALE GENOMIC DNA]</scope>
    <source>
        <strain evidence="2 3">JCM 30996</strain>
    </source>
</reference>
<feature type="compositionally biased region" description="Basic and acidic residues" evidence="1">
    <location>
        <begin position="1"/>
        <end position="15"/>
    </location>
</feature>
<keyword evidence="3" id="KW-1185">Reference proteome</keyword>
<accession>A0A7I9ZM84</accession>
<protein>
    <recommendedName>
        <fullName evidence="4">DUF3263 domain-containing protein</fullName>
    </recommendedName>
</protein>
<evidence type="ECO:0000313" key="3">
    <source>
        <dbReference type="Proteomes" id="UP000465304"/>
    </source>
</evidence>
<evidence type="ECO:0008006" key="4">
    <source>
        <dbReference type="Google" id="ProtNLM"/>
    </source>
</evidence>
<dbReference type="Proteomes" id="UP000465304">
    <property type="component" value="Unassembled WGS sequence"/>
</dbReference>
<dbReference type="EMBL" id="BLLB01000002">
    <property type="protein sequence ID" value="GFH02104.1"/>
    <property type="molecule type" value="Genomic_DNA"/>
</dbReference>
<organism evidence="2 3">
    <name type="scientific">Mycolicibacterium hippocampi</name>
    <dbReference type="NCBI Taxonomy" id="659824"/>
    <lineage>
        <taxon>Bacteria</taxon>
        <taxon>Bacillati</taxon>
        <taxon>Actinomycetota</taxon>
        <taxon>Actinomycetes</taxon>
        <taxon>Mycobacteriales</taxon>
        <taxon>Mycobacteriaceae</taxon>
        <taxon>Mycolicibacterium</taxon>
    </lineage>
</organism>
<evidence type="ECO:0000256" key="1">
    <source>
        <dbReference type="SAM" id="MobiDB-lite"/>
    </source>
</evidence>
<evidence type="ECO:0000313" key="2">
    <source>
        <dbReference type="EMBL" id="GFH02104.1"/>
    </source>
</evidence>